<organism evidence="2 5">
    <name type="scientific">Cannabis sativa</name>
    <name type="common">Hemp</name>
    <name type="synonym">Marijuana</name>
    <dbReference type="NCBI Taxonomy" id="3483"/>
    <lineage>
        <taxon>Eukaryota</taxon>
        <taxon>Viridiplantae</taxon>
        <taxon>Streptophyta</taxon>
        <taxon>Embryophyta</taxon>
        <taxon>Tracheophyta</taxon>
        <taxon>Spermatophyta</taxon>
        <taxon>Magnoliopsida</taxon>
        <taxon>eudicotyledons</taxon>
        <taxon>Gunneridae</taxon>
        <taxon>Pentapetalae</taxon>
        <taxon>rosids</taxon>
        <taxon>fabids</taxon>
        <taxon>Rosales</taxon>
        <taxon>Cannabaceae</taxon>
        <taxon>Cannabis</taxon>
    </lineage>
</organism>
<comment type="caution">
    <text evidence="2">The sequence shown here is derived from an EMBL/GenBank/DDBJ whole genome shotgun (WGS) entry which is preliminary data.</text>
</comment>
<dbReference type="AlphaFoldDB" id="A0A7J6E8K6"/>
<dbReference type="EMBL" id="JAATIP010000171">
    <property type="protein sequence ID" value="KAF4363976.1"/>
    <property type="molecule type" value="Genomic_DNA"/>
</dbReference>
<keyword evidence="5" id="KW-1185">Reference proteome</keyword>
<name>A0A7J6E8K6_CANSA</name>
<accession>A0A7J6E8K6</accession>
<dbReference type="PANTHER" id="PTHR33052">
    <property type="entry name" value="DUF4228 DOMAIN PROTEIN-RELATED"/>
    <property type="match status" value="1"/>
</dbReference>
<evidence type="ECO:0000313" key="2">
    <source>
        <dbReference type="EMBL" id="KAF4354757.1"/>
    </source>
</evidence>
<dbReference type="Pfam" id="PF14009">
    <property type="entry name" value="PADRE"/>
    <property type="match status" value="1"/>
</dbReference>
<dbReference type="InterPro" id="IPR025322">
    <property type="entry name" value="PADRE_dom"/>
</dbReference>
<evidence type="ECO:0000313" key="4">
    <source>
        <dbReference type="Proteomes" id="UP000525078"/>
    </source>
</evidence>
<protein>
    <recommendedName>
        <fullName evidence="6">DUF4228 domain-containing protein</fullName>
    </recommendedName>
</protein>
<sequence>MGNYASCTLSGPGGRHICKAAKVIFPGGEIRRFDGPVKAAELMLETPSFFVVNVRSMQLGKRFSPLNADEDLELASVYIMFPMKRVNSAVTAADMGAIFLAANSVASKRRGGGGGSGRKNTRVLPSEESSGENWPRYEKEEEEEERVAVAPRPKLNLDDIEDFSAPEFLHRVSLSRSKKPLLETIAEEPCLDLAKGSLQKIHNSPAPYNTILT</sequence>
<evidence type="ECO:0000256" key="1">
    <source>
        <dbReference type="SAM" id="MobiDB-lite"/>
    </source>
</evidence>
<dbReference type="Proteomes" id="UP000583929">
    <property type="component" value="Unassembled WGS sequence"/>
</dbReference>
<evidence type="ECO:0008006" key="6">
    <source>
        <dbReference type="Google" id="ProtNLM"/>
    </source>
</evidence>
<reference evidence="4 5" key="1">
    <citation type="journal article" date="2020" name="bioRxiv">
        <title>Sequence and annotation of 42 cannabis genomes reveals extensive copy number variation in cannabinoid synthesis and pathogen resistance genes.</title>
        <authorList>
            <person name="Mckernan K.J."/>
            <person name="Helbert Y."/>
            <person name="Kane L.T."/>
            <person name="Ebling H."/>
            <person name="Zhang L."/>
            <person name="Liu B."/>
            <person name="Eaton Z."/>
            <person name="Mclaughlin S."/>
            <person name="Kingan S."/>
            <person name="Baybayan P."/>
            <person name="Concepcion G."/>
            <person name="Jordan M."/>
            <person name="Riva A."/>
            <person name="Barbazuk W."/>
            <person name="Harkins T."/>
        </authorList>
    </citation>
    <scope>NUCLEOTIDE SEQUENCE [LARGE SCALE GENOMIC DNA]</scope>
    <source>
        <strain evidence="4 5">cv. Jamaican Lion 4</strain>
        <strain evidence="2">Father</strain>
        <strain evidence="3">Mother</strain>
        <tissue evidence="2">Leaf</tissue>
    </source>
</reference>
<proteinExistence type="predicted"/>
<evidence type="ECO:0000313" key="3">
    <source>
        <dbReference type="EMBL" id="KAF4363976.1"/>
    </source>
</evidence>
<gene>
    <name evidence="3" type="ORF">F8388_000559</name>
    <name evidence="2" type="ORF">G4B88_009547</name>
</gene>
<dbReference type="Proteomes" id="UP000525078">
    <property type="component" value="Unassembled WGS sequence"/>
</dbReference>
<evidence type="ECO:0000313" key="5">
    <source>
        <dbReference type="Proteomes" id="UP000583929"/>
    </source>
</evidence>
<feature type="region of interest" description="Disordered" evidence="1">
    <location>
        <begin position="108"/>
        <end position="149"/>
    </location>
</feature>
<dbReference type="EMBL" id="JAATIQ010000471">
    <property type="protein sequence ID" value="KAF4354757.1"/>
    <property type="molecule type" value="Genomic_DNA"/>
</dbReference>